<reference evidence="1" key="2">
    <citation type="submission" date="2022-01" db="EMBL/GenBank/DDBJ databases">
        <authorList>
            <person name="Yamashiro T."/>
            <person name="Shiraishi A."/>
            <person name="Satake H."/>
            <person name="Nakayama K."/>
        </authorList>
    </citation>
    <scope>NUCLEOTIDE SEQUENCE</scope>
</reference>
<name>A0ABQ5BT09_9ASTR</name>
<dbReference type="Proteomes" id="UP001151760">
    <property type="component" value="Unassembled WGS sequence"/>
</dbReference>
<accession>A0ABQ5BT09</accession>
<comment type="caution">
    <text evidence="1">The sequence shown here is derived from an EMBL/GenBank/DDBJ whole genome shotgun (WGS) entry which is preliminary data.</text>
</comment>
<protein>
    <submittedName>
        <fullName evidence="1">Uncharacterized protein</fullName>
    </submittedName>
</protein>
<gene>
    <name evidence="1" type="ORF">Tco_0875703</name>
</gene>
<evidence type="ECO:0000313" key="2">
    <source>
        <dbReference type="Proteomes" id="UP001151760"/>
    </source>
</evidence>
<dbReference type="EMBL" id="BQNB010013521">
    <property type="protein sequence ID" value="GJT16997.1"/>
    <property type="molecule type" value="Genomic_DNA"/>
</dbReference>
<keyword evidence="2" id="KW-1185">Reference proteome</keyword>
<reference evidence="1" key="1">
    <citation type="journal article" date="2022" name="Int. J. Mol. Sci.">
        <title>Draft Genome of Tanacetum Coccineum: Genomic Comparison of Closely Related Tanacetum-Family Plants.</title>
        <authorList>
            <person name="Yamashiro T."/>
            <person name="Shiraishi A."/>
            <person name="Nakayama K."/>
            <person name="Satake H."/>
        </authorList>
    </citation>
    <scope>NUCLEOTIDE SEQUENCE</scope>
</reference>
<proteinExistence type="predicted"/>
<evidence type="ECO:0000313" key="1">
    <source>
        <dbReference type="EMBL" id="GJT16997.1"/>
    </source>
</evidence>
<organism evidence="1 2">
    <name type="scientific">Tanacetum coccineum</name>
    <dbReference type="NCBI Taxonomy" id="301880"/>
    <lineage>
        <taxon>Eukaryota</taxon>
        <taxon>Viridiplantae</taxon>
        <taxon>Streptophyta</taxon>
        <taxon>Embryophyta</taxon>
        <taxon>Tracheophyta</taxon>
        <taxon>Spermatophyta</taxon>
        <taxon>Magnoliopsida</taxon>
        <taxon>eudicotyledons</taxon>
        <taxon>Gunneridae</taxon>
        <taxon>Pentapetalae</taxon>
        <taxon>asterids</taxon>
        <taxon>campanulids</taxon>
        <taxon>Asterales</taxon>
        <taxon>Asteraceae</taxon>
        <taxon>Asteroideae</taxon>
        <taxon>Anthemideae</taxon>
        <taxon>Anthemidinae</taxon>
        <taxon>Tanacetum</taxon>
    </lineage>
</organism>
<sequence length="167" mass="19909">MLKRFDRDDLVKLWDLVKERFSTTEPTDDKEKALWVELKRLFEPDNDDTLWKLQRYMHDPLEWRIYDTCGVYHVSSVRGHEIFMLVEKEYPLTRGLMTVMLANKLQADQHSEMANELIRKIFYQVNRPRGGLLGIKASQVSTAGYKSFYCWLKKLLLLKIRRNSLSH</sequence>